<evidence type="ECO:0000313" key="3">
    <source>
        <dbReference type="Proteomes" id="UP000299102"/>
    </source>
</evidence>
<dbReference type="EMBL" id="BGZK01000397">
    <property type="protein sequence ID" value="GBP41340.1"/>
    <property type="molecule type" value="Genomic_DNA"/>
</dbReference>
<reference evidence="2 3" key="1">
    <citation type="journal article" date="2019" name="Commun. Biol.">
        <title>The bagworm genome reveals a unique fibroin gene that provides high tensile strength.</title>
        <authorList>
            <person name="Kono N."/>
            <person name="Nakamura H."/>
            <person name="Ohtoshi R."/>
            <person name="Tomita M."/>
            <person name="Numata K."/>
            <person name="Arakawa K."/>
        </authorList>
    </citation>
    <scope>NUCLEOTIDE SEQUENCE [LARGE SCALE GENOMIC DNA]</scope>
</reference>
<keyword evidence="3" id="KW-1185">Reference proteome</keyword>
<protein>
    <submittedName>
        <fullName evidence="2">Uncharacterized protein</fullName>
    </submittedName>
</protein>
<comment type="caution">
    <text evidence="2">The sequence shown here is derived from an EMBL/GenBank/DDBJ whole genome shotgun (WGS) entry which is preliminary data.</text>
</comment>
<sequence length="311" mass="34085">MEPSSEWSAGRRSENNASGERGPGGGPGMEIERRIGSGIGSLFDFRPCLCPLIRDSDPCTIVDVDSDSGRDLVFGRSYVLGPASGAAFENSSFRKCGAWEDGVRATVRPSADEDSIADSGRECTRQIKEVKCHQPKPPESRCCSRSSRPVPLLSPIQLCQETRPLWCQGSSRRPEALSEGPELMYRNPGPAPIATVRPIQLFTLARSINDRPTLSDPTQSTDVPSVFLANTLRENKNVFKLVPSLTMSTKSPSIRRYNVVAKEVRLYGLFLAAWSSSFGWELRQHAAQEGVPPLMLLDTKEKVSAPQEAFS</sequence>
<accession>A0A4C1VS24</accession>
<gene>
    <name evidence="2" type="ORF">EVAR_25178_1</name>
</gene>
<dbReference type="AlphaFoldDB" id="A0A4C1VS24"/>
<organism evidence="2 3">
    <name type="scientific">Eumeta variegata</name>
    <name type="common">Bagworm moth</name>
    <name type="synonym">Eumeta japonica</name>
    <dbReference type="NCBI Taxonomy" id="151549"/>
    <lineage>
        <taxon>Eukaryota</taxon>
        <taxon>Metazoa</taxon>
        <taxon>Ecdysozoa</taxon>
        <taxon>Arthropoda</taxon>
        <taxon>Hexapoda</taxon>
        <taxon>Insecta</taxon>
        <taxon>Pterygota</taxon>
        <taxon>Neoptera</taxon>
        <taxon>Endopterygota</taxon>
        <taxon>Lepidoptera</taxon>
        <taxon>Glossata</taxon>
        <taxon>Ditrysia</taxon>
        <taxon>Tineoidea</taxon>
        <taxon>Psychidae</taxon>
        <taxon>Oiketicinae</taxon>
        <taxon>Eumeta</taxon>
    </lineage>
</organism>
<evidence type="ECO:0000313" key="2">
    <source>
        <dbReference type="EMBL" id="GBP41340.1"/>
    </source>
</evidence>
<name>A0A4C1VS24_EUMVA</name>
<proteinExistence type="predicted"/>
<evidence type="ECO:0000256" key="1">
    <source>
        <dbReference type="SAM" id="MobiDB-lite"/>
    </source>
</evidence>
<feature type="region of interest" description="Disordered" evidence="1">
    <location>
        <begin position="1"/>
        <end position="33"/>
    </location>
</feature>
<dbReference type="Proteomes" id="UP000299102">
    <property type="component" value="Unassembled WGS sequence"/>
</dbReference>